<evidence type="ECO:0000259" key="3">
    <source>
        <dbReference type="Pfam" id="PF00534"/>
    </source>
</evidence>
<comment type="caution">
    <text evidence="4">The sequence shown here is derived from an EMBL/GenBank/DDBJ whole genome shotgun (WGS) entry which is preliminary data.</text>
</comment>
<dbReference type="CDD" id="cd03801">
    <property type="entry name" value="GT4_PimA-like"/>
    <property type="match status" value="1"/>
</dbReference>
<dbReference type="RefSeq" id="WP_190468157.1">
    <property type="nucleotide sequence ID" value="NZ_JACJPW010000059.1"/>
</dbReference>
<dbReference type="Gene3D" id="3.40.50.2000">
    <property type="entry name" value="Glycogen Phosphorylase B"/>
    <property type="match status" value="1"/>
</dbReference>
<protein>
    <submittedName>
        <fullName evidence="4">Glycosyltransferase family 4 protein</fullName>
    </submittedName>
</protein>
<accession>A0A926VJA2</accession>
<dbReference type="PANTHER" id="PTHR12526:SF510">
    <property type="entry name" value="D-INOSITOL 3-PHOSPHATE GLYCOSYLTRANSFERASE"/>
    <property type="match status" value="1"/>
</dbReference>
<evidence type="ECO:0000313" key="4">
    <source>
        <dbReference type="EMBL" id="MBD2183569.1"/>
    </source>
</evidence>
<dbReference type="GO" id="GO:0016757">
    <property type="term" value="F:glycosyltransferase activity"/>
    <property type="evidence" value="ECO:0007669"/>
    <property type="project" value="UniProtKB-KW"/>
</dbReference>
<dbReference type="AlphaFoldDB" id="A0A926VJA2"/>
<evidence type="ECO:0000256" key="2">
    <source>
        <dbReference type="ARBA" id="ARBA00022679"/>
    </source>
</evidence>
<dbReference type="PANTHER" id="PTHR12526">
    <property type="entry name" value="GLYCOSYLTRANSFERASE"/>
    <property type="match status" value="1"/>
</dbReference>
<reference evidence="4" key="1">
    <citation type="journal article" date="2015" name="ISME J.">
        <title>Draft Genome Sequence of Streptomyces incarnatus NRRL8089, which Produces the Nucleoside Antibiotic Sinefungin.</title>
        <authorList>
            <person name="Oshima K."/>
            <person name="Hattori M."/>
            <person name="Shimizu H."/>
            <person name="Fukuda K."/>
            <person name="Nemoto M."/>
            <person name="Inagaki K."/>
            <person name="Tamura T."/>
        </authorList>
    </citation>
    <scope>NUCLEOTIDE SEQUENCE</scope>
    <source>
        <strain evidence="4">FACHB-1375</strain>
    </source>
</reference>
<keyword evidence="5" id="KW-1185">Reference proteome</keyword>
<organism evidence="4 5">
    <name type="scientific">Aerosakkonema funiforme FACHB-1375</name>
    <dbReference type="NCBI Taxonomy" id="2949571"/>
    <lineage>
        <taxon>Bacteria</taxon>
        <taxon>Bacillati</taxon>
        <taxon>Cyanobacteriota</taxon>
        <taxon>Cyanophyceae</taxon>
        <taxon>Oscillatoriophycideae</taxon>
        <taxon>Aerosakkonematales</taxon>
        <taxon>Aerosakkonemataceae</taxon>
        <taxon>Aerosakkonema</taxon>
    </lineage>
</organism>
<dbReference type="SUPFAM" id="SSF53756">
    <property type="entry name" value="UDP-Glycosyltransferase/glycogen phosphorylase"/>
    <property type="match status" value="1"/>
</dbReference>
<sequence>MEIKKVLVSGDALFLERYQLLFKAMSPHVDRLEYLAQGNLTQTRRSQKIKNLLPKFLLKPAEKFFRKNQQTFIKKSQETEQKIREFEFRPDLVFHLFALYCPFWDKFDIPYAMYLDYTMALAAKNWSAWAPFSNAKELDFWLDCERLAYARAYHILTMSNVVKTSLIEDYSIEPQKITVVGASANFPEPYKGEKSFGSKRILFNGSDFERKGGDLLLAAFKKVKQALPDAKLTIVGKKMSIDRDGIENPGHVSSRSDMRDLFLNTDLVVSPAYCDPFPVFLLEAMNYGVPCIVSAQDGMPEIVDNEVNGVVIPQPTPEVLAERIMALLSDNYMLVSMSEKARDKMKNCMNWNHIANKILQVLKNCEASQ</sequence>
<dbReference type="EMBL" id="JACJPW010000059">
    <property type="protein sequence ID" value="MBD2183569.1"/>
    <property type="molecule type" value="Genomic_DNA"/>
</dbReference>
<evidence type="ECO:0000313" key="5">
    <source>
        <dbReference type="Proteomes" id="UP000641646"/>
    </source>
</evidence>
<evidence type="ECO:0000256" key="1">
    <source>
        <dbReference type="ARBA" id="ARBA00022676"/>
    </source>
</evidence>
<reference evidence="4" key="2">
    <citation type="submission" date="2020-08" db="EMBL/GenBank/DDBJ databases">
        <authorList>
            <person name="Chen M."/>
            <person name="Teng W."/>
            <person name="Zhao L."/>
            <person name="Hu C."/>
            <person name="Zhou Y."/>
            <person name="Han B."/>
            <person name="Song L."/>
            <person name="Shu W."/>
        </authorList>
    </citation>
    <scope>NUCLEOTIDE SEQUENCE</scope>
    <source>
        <strain evidence="4">FACHB-1375</strain>
    </source>
</reference>
<dbReference type="Pfam" id="PF00534">
    <property type="entry name" value="Glycos_transf_1"/>
    <property type="match status" value="1"/>
</dbReference>
<gene>
    <name evidence="4" type="ORF">H6G03_21325</name>
</gene>
<keyword evidence="1" id="KW-0328">Glycosyltransferase</keyword>
<proteinExistence type="predicted"/>
<keyword evidence="2" id="KW-0808">Transferase</keyword>
<name>A0A926VJA2_9CYAN</name>
<dbReference type="InterPro" id="IPR001296">
    <property type="entry name" value="Glyco_trans_1"/>
</dbReference>
<feature type="domain" description="Glycosyl transferase family 1" evidence="3">
    <location>
        <begin position="197"/>
        <end position="343"/>
    </location>
</feature>
<dbReference type="Proteomes" id="UP000641646">
    <property type="component" value="Unassembled WGS sequence"/>
</dbReference>